<dbReference type="InterPro" id="IPR050361">
    <property type="entry name" value="MPP/UQCRC_Complex"/>
</dbReference>
<dbReference type="SUPFAM" id="SSF63411">
    <property type="entry name" value="LuxS/MPP-like metallohydrolase"/>
    <property type="match status" value="2"/>
</dbReference>
<name>A0A7G1HXX6_9BACT</name>
<dbReference type="InterPro" id="IPR007863">
    <property type="entry name" value="Peptidase_M16_C"/>
</dbReference>
<dbReference type="Pfam" id="PF05193">
    <property type="entry name" value="Peptidase_M16_C"/>
    <property type="match status" value="1"/>
</dbReference>
<accession>A0A7G1HXX6</accession>
<evidence type="ECO:0000313" key="4">
    <source>
        <dbReference type="Proteomes" id="UP000594042"/>
    </source>
</evidence>
<dbReference type="RefSeq" id="WP_200755801.1">
    <property type="nucleotide sequence ID" value="NZ_AP023322.1"/>
</dbReference>
<reference evidence="4" key="1">
    <citation type="submission" date="2020-07" db="EMBL/GenBank/DDBJ databases">
        <title>Complete genome sequencing of Coprobacter sp. strain 2CBH44.</title>
        <authorList>
            <person name="Sakamoto M."/>
            <person name="Murakami T."/>
            <person name="Mori H."/>
        </authorList>
    </citation>
    <scope>NUCLEOTIDE SEQUENCE [LARGE SCALE GENOMIC DNA]</scope>
    <source>
        <strain evidence="4">2CBH44</strain>
    </source>
</reference>
<dbReference type="Pfam" id="PF00675">
    <property type="entry name" value="Peptidase_M16"/>
    <property type="match status" value="1"/>
</dbReference>
<dbReference type="InterPro" id="IPR011249">
    <property type="entry name" value="Metalloenz_LuxS/M16"/>
</dbReference>
<dbReference type="GO" id="GO:0046872">
    <property type="term" value="F:metal ion binding"/>
    <property type="evidence" value="ECO:0007669"/>
    <property type="project" value="InterPro"/>
</dbReference>
<dbReference type="PANTHER" id="PTHR11851:SF224">
    <property type="entry name" value="PROCESSING PROTEASE"/>
    <property type="match status" value="1"/>
</dbReference>
<evidence type="ECO:0000259" key="1">
    <source>
        <dbReference type="Pfam" id="PF00675"/>
    </source>
</evidence>
<dbReference type="AlphaFoldDB" id="A0A7G1HXX6"/>
<dbReference type="Proteomes" id="UP000594042">
    <property type="component" value="Chromosome"/>
</dbReference>
<keyword evidence="4" id="KW-1185">Reference proteome</keyword>
<evidence type="ECO:0000313" key="3">
    <source>
        <dbReference type="EMBL" id="BCI63078.1"/>
    </source>
</evidence>
<proteinExistence type="predicted"/>
<dbReference type="InterPro" id="IPR011765">
    <property type="entry name" value="Pept_M16_N"/>
</dbReference>
<organism evidence="3 4">
    <name type="scientific">Coprobacter secundus subsp. similis</name>
    <dbReference type="NCBI Taxonomy" id="2751153"/>
    <lineage>
        <taxon>Bacteria</taxon>
        <taxon>Pseudomonadati</taxon>
        <taxon>Bacteroidota</taxon>
        <taxon>Bacteroidia</taxon>
        <taxon>Bacteroidales</taxon>
        <taxon>Barnesiellaceae</taxon>
        <taxon>Coprobacter</taxon>
    </lineage>
</organism>
<gene>
    <name evidence="3" type="ORF">Cop2CBH44_14310</name>
</gene>
<feature type="domain" description="Peptidase M16 N-terminal" evidence="1">
    <location>
        <begin position="50"/>
        <end position="160"/>
    </location>
</feature>
<protein>
    <submittedName>
        <fullName evidence="3">Peptidase M16</fullName>
    </submittedName>
</protein>
<dbReference type="KEGG" id="copr:Cop2CBH44_14310"/>
<sequence length="436" mass="49538">MDVRQGKFVGVLDRKQVPSVKDFENVSLPKPETIILPNGIPVYIIRMGDQDVCRIDVIFSAGRYNEEKTMAAVMTNLMLKEGSSLMSSSQIAENLDYYGAWLQTSASFHNSYVTLYSLNKYFSETLKILDSLIWSPTFPEKEFEILALRRKQQLMVEQEKVQNLAAQAFFECLFGASHPYGRKPSIESFDSLTRNDLLDYHQEYYIPKSCMLLLTGKVTDEMLVGLFESFGRYSSNIEVTKEKEISITMSSDREIWVEKDNALQSAVRIGCPVVGREHPDFVGLRILNTVLGGYFGSRLMLNIRENKGYTYGISSSVIGQQKGAYLSISTQTATEYTQPLIAEVYSEIEKLRKELIGEEELSMVRSYLLGELSRLSDGPFSIADAYVSMLANRTTFDYFEKQADSIRNIKSEDLLCLAEKYFSRDVFYTVVAGDKF</sequence>
<feature type="domain" description="Peptidase M16 C-terminal" evidence="2">
    <location>
        <begin position="191"/>
        <end position="366"/>
    </location>
</feature>
<dbReference type="Gene3D" id="3.30.830.10">
    <property type="entry name" value="Metalloenzyme, LuxS/M16 peptidase-like"/>
    <property type="match status" value="2"/>
</dbReference>
<dbReference type="PANTHER" id="PTHR11851">
    <property type="entry name" value="METALLOPROTEASE"/>
    <property type="match status" value="1"/>
</dbReference>
<dbReference type="EMBL" id="AP023322">
    <property type="protein sequence ID" value="BCI63078.1"/>
    <property type="molecule type" value="Genomic_DNA"/>
</dbReference>
<evidence type="ECO:0000259" key="2">
    <source>
        <dbReference type="Pfam" id="PF05193"/>
    </source>
</evidence>